<dbReference type="Proteomes" id="UP000315648">
    <property type="component" value="Unassembled WGS sequence"/>
</dbReference>
<evidence type="ECO:0000256" key="1">
    <source>
        <dbReference type="SAM" id="MobiDB-lite"/>
    </source>
</evidence>
<dbReference type="EMBL" id="VMBG01000001">
    <property type="protein sequence ID" value="TSJ78506.1"/>
    <property type="molecule type" value="Genomic_DNA"/>
</dbReference>
<keyword evidence="3" id="KW-1185">Reference proteome</keyword>
<organism evidence="2 3">
    <name type="scientific">Rariglobus hedericola</name>
    <dbReference type="NCBI Taxonomy" id="2597822"/>
    <lineage>
        <taxon>Bacteria</taxon>
        <taxon>Pseudomonadati</taxon>
        <taxon>Verrucomicrobiota</taxon>
        <taxon>Opitutia</taxon>
        <taxon>Opitutales</taxon>
        <taxon>Opitutaceae</taxon>
        <taxon>Rariglobus</taxon>
    </lineage>
</organism>
<comment type="caution">
    <text evidence="2">The sequence shown here is derived from an EMBL/GenBank/DDBJ whole genome shotgun (WGS) entry which is preliminary data.</text>
</comment>
<proteinExistence type="predicted"/>
<feature type="region of interest" description="Disordered" evidence="1">
    <location>
        <begin position="1"/>
        <end position="30"/>
    </location>
</feature>
<evidence type="ECO:0000313" key="3">
    <source>
        <dbReference type="Proteomes" id="UP000315648"/>
    </source>
</evidence>
<reference evidence="2 3" key="1">
    <citation type="submission" date="2019-07" db="EMBL/GenBank/DDBJ databases">
        <title>Description of 53C-WASEF.</title>
        <authorList>
            <person name="Pitt A."/>
            <person name="Hahn M.W."/>
        </authorList>
    </citation>
    <scope>NUCLEOTIDE SEQUENCE [LARGE SCALE GENOMIC DNA]</scope>
    <source>
        <strain evidence="2 3">53C-WASEF</strain>
    </source>
</reference>
<dbReference type="RefSeq" id="WP_144228847.1">
    <property type="nucleotide sequence ID" value="NZ_CBCRVV010000024.1"/>
</dbReference>
<evidence type="ECO:0000313" key="2">
    <source>
        <dbReference type="EMBL" id="TSJ78506.1"/>
    </source>
</evidence>
<dbReference type="AlphaFoldDB" id="A0A556QPE5"/>
<name>A0A556QPE5_9BACT</name>
<sequence>MSKQPPKSTRKAPAKPAGLLGVGLDNEDGHKRITKGEHFVLVGGSEETHGRMTETTLKTFEELKRRDKHLATVDVRELAEIIHKSTPR</sequence>
<dbReference type="OrthoDB" id="9811125at2"/>
<accession>A0A556QPE5</accession>
<protein>
    <submittedName>
        <fullName evidence="2">Uncharacterized protein</fullName>
    </submittedName>
</protein>
<gene>
    <name evidence="2" type="ORF">FPL22_04180</name>
</gene>